<evidence type="ECO:0000313" key="2">
    <source>
        <dbReference type="EMBL" id="CAG9291037.1"/>
    </source>
</evidence>
<feature type="compositionally biased region" description="Low complexity" evidence="1">
    <location>
        <begin position="34"/>
        <end position="47"/>
    </location>
</feature>
<evidence type="ECO:0000256" key="1">
    <source>
        <dbReference type="SAM" id="MobiDB-lite"/>
    </source>
</evidence>
<dbReference type="EMBL" id="OU594947">
    <property type="protein sequence ID" value="CAG9291037.1"/>
    <property type="molecule type" value="Genomic_DNA"/>
</dbReference>
<gene>
    <name evidence="2" type="ORF">PTTT1_LOCUS46673</name>
</gene>
<feature type="compositionally biased region" description="Polar residues" evidence="1">
    <location>
        <begin position="63"/>
        <end position="77"/>
    </location>
</feature>
<feature type="region of interest" description="Disordered" evidence="1">
    <location>
        <begin position="1"/>
        <end position="117"/>
    </location>
</feature>
<protein>
    <submittedName>
        <fullName evidence="2">Uncharacterized protein</fullName>
    </submittedName>
</protein>
<dbReference type="AlphaFoldDB" id="A0A8J9X7M0"/>
<feature type="region of interest" description="Disordered" evidence="1">
    <location>
        <begin position="172"/>
        <end position="196"/>
    </location>
</feature>
<organism evidence="2">
    <name type="scientific">Phaeodactylum tricornutum</name>
    <name type="common">Diatom</name>
    <dbReference type="NCBI Taxonomy" id="2850"/>
    <lineage>
        <taxon>Eukaryota</taxon>
        <taxon>Sar</taxon>
        <taxon>Stramenopiles</taxon>
        <taxon>Ochrophyta</taxon>
        <taxon>Bacillariophyta</taxon>
        <taxon>Bacillariophyceae</taxon>
        <taxon>Bacillariophycidae</taxon>
        <taxon>Naviculales</taxon>
        <taxon>Phaeodactylaceae</taxon>
        <taxon>Phaeodactylum</taxon>
    </lineage>
</organism>
<reference evidence="2" key="1">
    <citation type="submission" date="2022-02" db="EMBL/GenBank/DDBJ databases">
        <authorList>
            <person name="Giguere J D."/>
        </authorList>
    </citation>
    <scope>NUCLEOTIDE SEQUENCE</scope>
    <source>
        <strain evidence="2">CCAP 1055/1</strain>
    </source>
</reference>
<name>A0A8J9X7M0_PHATR</name>
<feature type="compositionally biased region" description="Basic and acidic residues" evidence="1">
    <location>
        <begin position="89"/>
        <end position="98"/>
    </location>
</feature>
<sequence length="450" mass="50193">MNRPFDCEWGHTLQVSPSIVIPPIDASSKELRKSCTSSRASRSSSNSSGGGMLKERTRKRTSVLRSKSDSSSGTKQPLRSKKKQSTVDQEIRRDEIALKGKPNAGATPRSVNKTRKARFRKTVPIDRSPRISARQQDLNESVGNISTNTPTTLSCSFSSLSPSPYTINARRSNRLQSTPRRTSQISPGPRMTLSRRLPQPPLSAIISPRQSALKEAKHQSTFDDSYSISTAGGDLDFNAPFSEKTPNLCLSTQFTVLNSQDTYWRRKKSENIATPAKTRRQNSSVKLPSIRLDDAIPSSFADWTNFGQPSDNRNEMPSSIPLFIVDRAKDPQVSQETPKERKQRVLYELVAINKKKIQAANPLQARPPTPPLARHRLPLSPKKRSSLLSTNQRGNVVQESTRSISSDAPTFTTKSSNRKPRGVDIFGQDIDALSAFYESPEEIVIWRRYT</sequence>
<feature type="compositionally biased region" description="Polar residues" evidence="1">
    <location>
        <begin position="390"/>
        <end position="415"/>
    </location>
</feature>
<proteinExistence type="predicted"/>
<dbReference type="Proteomes" id="UP000836788">
    <property type="component" value="Chromosome 6"/>
</dbReference>
<accession>A0A8J9X7M0</accession>
<feature type="compositionally biased region" description="Polar residues" evidence="1">
    <location>
        <begin position="172"/>
        <end position="186"/>
    </location>
</feature>
<feature type="region of interest" description="Disordered" evidence="1">
    <location>
        <begin position="382"/>
        <end position="423"/>
    </location>
</feature>